<gene>
    <name evidence="1" type="ORF">J8C06_09635</name>
</gene>
<dbReference type="EMBL" id="CP072648">
    <property type="protein sequence ID" value="QUW02598.1"/>
    <property type="molecule type" value="Genomic_DNA"/>
</dbReference>
<proteinExistence type="predicted"/>
<dbReference type="Proteomes" id="UP000676506">
    <property type="component" value="Chromosome 1"/>
</dbReference>
<evidence type="ECO:0000313" key="2">
    <source>
        <dbReference type="Proteomes" id="UP000676506"/>
    </source>
</evidence>
<dbReference type="RefSeq" id="WP_211428489.1">
    <property type="nucleotide sequence ID" value="NZ_CP072648.1"/>
</dbReference>
<evidence type="ECO:0000313" key="1">
    <source>
        <dbReference type="EMBL" id="QUW02598.1"/>
    </source>
</evidence>
<sequence length="105" mass="11729">MDPPHIDGSVRKFESSILDSLTTNFDNLIERFSRSDLRSNCFEVTLNSRLNDHTIKTECVSVPKSMLDLVGVLAELNHYIIRGTAYRPCGAGCSLTRLVGFLEPL</sequence>
<keyword evidence="2" id="KW-1185">Reference proteome</keyword>
<organism evidence="1 2">
    <name type="scientific">Chloracidobacterium validum</name>
    <dbReference type="NCBI Taxonomy" id="2821543"/>
    <lineage>
        <taxon>Bacteria</taxon>
        <taxon>Pseudomonadati</taxon>
        <taxon>Acidobacteriota</taxon>
        <taxon>Terriglobia</taxon>
        <taxon>Terriglobales</taxon>
        <taxon>Acidobacteriaceae</taxon>
        <taxon>Chloracidobacterium</taxon>
    </lineage>
</organism>
<reference evidence="1 2" key="1">
    <citation type="submission" date="2021-03" db="EMBL/GenBank/DDBJ databases">
        <title>Genomic and phenotypic characterization of Chloracidobacterium isolates provides evidence for multiple species.</title>
        <authorList>
            <person name="Saini M.K."/>
            <person name="Costas A.M.G."/>
            <person name="Tank M."/>
            <person name="Bryant D.A."/>
        </authorList>
    </citation>
    <scope>NUCLEOTIDE SEQUENCE [LARGE SCALE GENOMIC DNA]</scope>
    <source>
        <strain evidence="1 2">BV2-C</strain>
    </source>
</reference>
<name>A0ABX8B6Q4_9BACT</name>
<protein>
    <submittedName>
        <fullName evidence="1">Uncharacterized protein</fullName>
    </submittedName>
</protein>
<accession>A0ABX8B6Q4</accession>